<evidence type="ECO:0000313" key="10">
    <source>
        <dbReference type="EMBL" id="BAJ00762.1"/>
    </source>
</evidence>
<keyword evidence="6 8" id="KW-0472">Membrane</keyword>
<keyword evidence="3" id="KW-0997">Cell inner membrane</keyword>
<evidence type="ECO:0000256" key="8">
    <source>
        <dbReference type="SAM" id="Phobius"/>
    </source>
</evidence>
<dbReference type="InterPro" id="IPR024528">
    <property type="entry name" value="ThrE_2"/>
</dbReference>
<comment type="subcellular location">
    <subcellularLocation>
        <location evidence="1">Cell membrane</location>
        <topology evidence="1">Multi-pass membrane protein</topology>
    </subcellularLocation>
</comment>
<keyword evidence="4 8" id="KW-0812">Transmembrane</keyword>
<name>D4ZGG3_SHEVD</name>
<feature type="domain" description="Threonine/Serine exporter ThrE" evidence="9">
    <location>
        <begin position="16"/>
        <end position="150"/>
    </location>
</feature>
<keyword evidence="5 8" id="KW-1133">Transmembrane helix</keyword>
<dbReference type="GO" id="GO:0005886">
    <property type="term" value="C:plasma membrane"/>
    <property type="evidence" value="ECO:0007669"/>
    <property type="project" value="UniProtKB-SubCell"/>
</dbReference>
<keyword evidence="2" id="KW-1003">Cell membrane</keyword>
<evidence type="ECO:0000256" key="4">
    <source>
        <dbReference type="ARBA" id="ARBA00022692"/>
    </source>
</evidence>
<protein>
    <recommendedName>
        <fullName evidence="9">Threonine/Serine exporter ThrE domain-containing protein</fullName>
    </recommendedName>
</protein>
<organism evidence="10 11">
    <name type="scientific">Shewanella violacea (strain JCM 10179 / CIP 106290 / LMG 19151 / DSS12)</name>
    <dbReference type="NCBI Taxonomy" id="637905"/>
    <lineage>
        <taxon>Bacteria</taxon>
        <taxon>Pseudomonadati</taxon>
        <taxon>Pseudomonadota</taxon>
        <taxon>Gammaproteobacteria</taxon>
        <taxon>Alteromonadales</taxon>
        <taxon>Shewanellaceae</taxon>
        <taxon>Shewanella</taxon>
    </lineage>
</organism>
<evidence type="ECO:0000256" key="5">
    <source>
        <dbReference type="ARBA" id="ARBA00022989"/>
    </source>
</evidence>
<dbReference type="HOGENOM" id="CLU_117642_1_0_6"/>
<comment type="similarity">
    <text evidence="7">Belongs to the ThrE exporter (TC 2.A.79) family.</text>
</comment>
<feature type="transmembrane region" description="Helical" evidence="8">
    <location>
        <begin position="87"/>
        <end position="112"/>
    </location>
</feature>
<keyword evidence="11" id="KW-1185">Reference proteome</keyword>
<proteinExistence type="inferred from homology"/>
<dbReference type="PANTHER" id="PTHR34390">
    <property type="entry name" value="UPF0442 PROTEIN YJJB-RELATED"/>
    <property type="match status" value="1"/>
</dbReference>
<sequence length="160" mass="17059">MMNPLIELLCSLLNDALFSAIPAVGFAMVFNVPKRFLPYCALAGAIGHSSRTLLLHTGLPIEWATFAAAGLVGLITIGFAKRHMAPPLMYAVAAIIPMVPGTYAFNTVIALVELTTQSEISSELTSQVIRNGLKTVFILGALSVGLAMPGLLYFRSRPVI</sequence>
<evidence type="ECO:0000256" key="3">
    <source>
        <dbReference type="ARBA" id="ARBA00022519"/>
    </source>
</evidence>
<dbReference type="STRING" id="637905.SVI_0791"/>
<dbReference type="PANTHER" id="PTHR34390:SF1">
    <property type="entry name" value="SUCCINATE TRANSPORTER SUBUNIT YJJB-RELATED"/>
    <property type="match status" value="1"/>
</dbReference>
<evidence type="ECO:0000256" key="7">
    <source>
        <dbReference type="ARBA" id="ARBA00034125"/>
    </source>
</evidence>
<evidence type="ECO:0000259" key="9">
    <source>
        <dbReference type="Pfam" id="PF12821"/>
    </source>
</evidence>
<dbReference type="Proteomes" id="UP000002350">
    <property type="component" value="Chromosome"/>
</dbReference>
<feature type="transmembrane region" description="Helical" evidence="8">
    <location>
        <begin position="12"/>
        <end position="32"/>
    </location>
</feature>
<accession>D4ZGG3</accession>
<dbReference type="AlphaFoldDB" id="D4ZGG3"/>
<dbReference type="Pfam" id="PF12821">
    <property type="entry name" value="ThrE_2"/>
    <property type="match status" value="1"/>
</dbReference>
<dbReference type="GO" id="GO:0015744">
    <property type="term" value="P:succinate transport"/>
    <property type="evidence" value="ECO:0007669"/>
    <property type="project" value="TreeGrafter"/>
</dbReference>
<evidence type="ECO:0000313" key="11">
    <source>
        <dbReference type="Proteomes" id="UP000002350"/>
    </source>
</evidence>
<evidence type="ECO:0000256" key="1">
    <source>
        <dbReference type="ARBA" id="ARBA00004651"/>
    </source>
</evidence>
<feature type="transmembrane region" description="Helical" evidence="8">
    <location>
        <begin position="132"/>
        <end position="154"/>
    </location>
</feature>
<reference evidence="11" key="1">
    <citation type="journal article" date="2010" name="Mol. Biosyst.">
        <title>Complete genome sequence and comparative analysis of Shewanella violacea, a psychrophilic and piezophilic bacterium from deep sea floor sediments.</title>
        <authorList>
            <person name="Aono E."/>
            <person name="Baba T."/>
            <person name="Ara T."/>
            <person name="Nishi T."/>
            <person name="Nakamichi T."/>
            <person name="Inamoto E."/>
            <person name="Toyonaga H."/>
            <person name="Hasegawa M."/>
            <person name="Takai Y."/>
            <person name="Okumura Y."/>
            <person name="Baba M."/>
            <person name="Tomita M."/>
            <person name="Kato C."/>
            <person name="Oshima T."/>
            <person name="Nakasone K."/>
            <person name="Mori H."/>
        </authorList>
    </citation>
    <scope>NUCLEOTIDE SEQUENCE [LARGE SCALE GENOMIC DNA]</scope>
    <source>
        <strain evidence="11">JCM 10179 / CIP 106290 / LMG 19151 / DSS12</strain>
    </source>
</reference>
<evidence type="ECO:0000256" key="2">
    <source>
        <dbReference type="ARBA" id="ARBA00022475"/>
    </source>
</evidence>
<dbReference type="KEGG" id="svo:SVI_0791"/>
<dbReference type="EMBL" id="AP011177">
    <property type="protein sequence ID" value="BAJ00762.1"/>
    <property type="molecule type" value="Genomic_DNA"/>
</dbReference>
<dbReference type="InterPro" id="IPR050539">
    <property type="entry name" value="ThrE_Dicarb/AminoAcid_Exp"/>
</dbReference>
<feature type="transmembrane region" description="Helical" evidence="8">
    <location>
        <begin position="63"/>
        <end position="80"/>
    </location>
</feature>
<dbReference type="eggNOG" id="COG3610">
    <property type="taxonomic scope" value="Bacteria"/>
</dbReference>
<evidence type="ECO:0000256" key="6">
    <source>
        <dbReference type="ARBA" id="ARBA00023136"/>
    </source>
</evidence>
<gene>
    <name evidence="10" type="ordered locus">SVI_0791</name>
</gene>